<dbReference type="AlphaFoldDB" id="A0AAV8D0V0"/>
<keyword evidence="3" id="KW-1185">Reference proteome</keyword>
<dbReference type="Proteomes" id="UP001140206">
    <property type="component" value="Chromosome 4"/>
</dbReference>
<evidence type="ECO:0000313" key="3">
    <source>
        <dbReference type="Proteomes" id="UP001140206"/>
    </source>
</evidence>
<dbReference type="EMBL" id="JAMFTS010000004">
    <property type="protein sequence ID" value="KAJ4761470.1"/>
    <property type="molecule type" value="Genomic_DNA"/>
</dbReference>
<dbReference type="PANTHER" id="PTHR47076">
    <property type="entry name" value="NHL DOMAIN PROTEIN"/>
    <property type="match status" value="1"/>
</dbReference>
<name>A0AAV8D0V0_9POAL</name>
<organism evidence="2 3">
    <name type="scientific">Rhynchospora pubera</name>
    <dbReference type="NCBI Taxonomy" id="906938"/>
    <lineage>
        <taxon>Eukaryota</taxon>
        <taxon>Viridiplantae</taxon>
        <taxon>Streptophyta</taxon>
        <taxon>Embryophyta</taxon>
        <taxon>Tracheophyta</taxon>
        <taxon>Spermatophyta</taxon>
        <taxon>Magnoliopsida</taxon>
        <taxon>Liliopsida</taxon>
        <taxon>Poales</taxon>
        <taxon>Cyperaceae</taxon>
        <taxon>Cyperoideae</taxon>
        <taxon>Rhynchosporeae</taxon>
        <taxon>Rhynchospora</taxon>
    </lineage>
</organism>
<protein>
    <submittedName>
        <fullName evidence="2">NHL domain protein</fullName>
    </submittedName>
</protein>
<comment type="caution">
    <text evidence="2">The sequence shown here is derived from an EMBL/GenBank/DDBJ whole genome shotgun (WGS) entry which is preliminary data.</text>
</comment>
<reference evidence="2" key="1">
    <citation type="submission" date="2022-08" db="EMBL/GenBank/DDBJ databases">
        <authorList>
            <person name="Marques A."/>
        </authorList>
    </citation>
    <scope>NUCLEOTIDE SEQUENCE</scope>
    <source>
        <strain evidence="2">RhyPub2mFocal</strain>
        <tissue evidence="2">Leaves</tissue>
    </source>
</reference>
<dbReference type="PANTHER" id="PTHR47076:SF1">
    <property type="entry name" value="NHL DOMAIN PROTEIN"/>
    <property type="match status" value="1"/>
</dbReference>
<sequence length="180" mass="20252">MDMERDSQPQPGPSPHDPMDAADGFFERHRCCCFPWPKSTWDWERIQLASDRAPPPSPTPTSARWWSPGVAAFMKIREWSELVAGPRWKTFIRRFNRNARFGLAPTAARFGSARFQYDPLSYAMNFDEGHGASPEAEGDYTGYRDFSTRFAVLPGSAKSSMDLGGRDAAPLFQVPVQDVS</sequence>
<evidence type="ECO:0000256" key="1">
    <source>
        <dbReference type="SAM" id="MobiDB-lite"/>
    </source>
</evidence>
<feature type="region of interest" description="Disordered" evidence="1">
    <location>
        <begin position="1"/>
        <end position="21"/>
    </location>
</feature>
<gene>
    <name evidence="2" type="ORF">LUZ62_071845</name>
</gene>
<evidence type="ECO:0000313" key="2">
    <source>
        <dbReference type="EMBL" id="KAJ4761470.1"/>
    </source>
</evidence>
<proteinExistence type="predicted"/>
<accession>A0AAV8D0V0</accession>